<dbReference type="GO" id="GO:0003997">
    <property type="term" value="F:acyl-CoA oxidase activity"/>
    <property type="evidence" value="ECO:0007669"/>
    <property type="project" value="InterPro"/>
</dbReference>
<dbReference type="Gene3D" id="2.40.110.10">
    <property type="entry name" value="Butyryl-CoA Dehydrogenase, subunit A, domain 2"/>
    <property type="match status" value="1"/>
</dbReference>
<evidence type="ECO:0000313" key="5">
    <source>
        <dbReference type="EMBL" id="VDN27063.1"/>
    </source>
</evidence>
<dbReference type="GO" id="GO:0071949">
    <property type="term" value="F:FAD binding"/>
    <property type="evidence" value="ECO:0007669"/>
    <property type="project" value="InterPro"/>
</dbReference>
<name>A0A3P7MT85_CYLGO</name>
<feature type="domain" description="Acyl-CoA oxidase C-alpha1" evidence="4">
    <location>
        <begin position="37"/>
        <end position="95"/>
    </location>
</feature>
<dbReference type="GO" id="GO:0055088">
    <property type="term" value="P:lipid homeostasis"/>
    <property type="evidence" value="ECO:0007669"/>
    <property type="project" value="TreeGrafter"/>
</dbReference>
<reference evidence="5 6" key="1">
    <citation type="submission" date="2018-11" db="EMBL/GenBank/DDBJ databases">
        <authorList>
            <consortium name="Pathogen Informatics"/>
        </authorList>
    </citation>
    <scope>NUCLEOTIDE SEQUENCE [LARGE SCALE GENOMIC DNA]</scope>
</reference>
<evidence type="ECO:0000259" key="4">
    <source>
        <dbReference type="Pfam" id="PF22924"/>
    </source>
</evidence>
<dbReference type="PANTHER" id="PTHR10909:SF351">
    <property type="entry name" value="ACYL-COENZYME A OXIDASE"/>
    <property type="match status" value="1"/>
</dbReference>
<dbReference type="GO" id="GO:0005504">
    <property type="term" value="F:fatty acid binding"/>
    <property type="evidence" value="ECO:0007669"/>
    <property type="project" value="TreeGrafter"/>
</dbReference>
<dbReference type="GO" id="GO:0033540">
    <property type="term" value="P:fatty acid beta-oxidation using acyl-CoA oxidase"/>
    <property type="evidence" value="ECO:0007669"/>
    <property type="project" value="TreeGrafter"/>
</dbReference>
<dbReference type="PANTHER" id="PTHR10909">
    <property type="entry name" value="ELECTRON TRANSPORT OXIDOREDUCTASE"/>
    <property type="match status" value="1"/>
</dbReference>
<dbReference type="InterPro" id="IPR055060">
    <property type="entry name" value="ACOX_C_alpha1"/>
</dbReference>
<keyword evidence="3" id="KW-0274">FAD</keyword>
<protein>
    <recommendedName>
        <fullName evidence="4">Acyl-CoA oxidase C-alpha1 domain-containing protein</fullName>
    </recommendedName>
</protein>
<dbReference type="SUPFAM" id="SSF47203">
    <property type="entry name" value="Acyl-CoA dehydrogenase C-terminal domain-like"/>
    <property type="match status" value="1"/>
</dbReference>
<dbReference type="InterPro" id="IPR009100">
    <property type="entry name" value="AcylCoA_DH/oxidase_NM_dom_sf"/>
</dbReference>
<dbReference type="Proteomes" id="UP000271889">
    <property type="component" value="Unassembled WGS sequence"/>
</dbReference>
<dbReference type="InterPro" id="IPR036250">
    <property type="entry name" value="AcylCo_DH-like_C"/>
</dbReference>
<dbReference type="InterPro" id="IPR046373">
    <property type="entry name" value="Acyl-CoA_Oxase/DH_mid-dom_sf"/>
</dbReference>
<dbReference type="Pfam" id="PF22924">
    <property type="entry name" value="ACOX_C_alpha1"/>
    <property type="match status" value="1"/>
</dbReference>
<dbReference type="OrthoDB" id="538336at2759"/>
<accession>A0A3P7MT85</accession>
<dbReference type="GO" id="GO:0005777">
    <property type="term" value="C:peroxisome"/>
    <property type="evidence" value="ECO:0007669"/>
    <property type="project" value="InterPro"/>
</dbReference>
<proteinExistence type="predicted"/>
<dbReference type="AlphaFoldDB" id="A0A3P7MT85"/>
<evidence type="ECO:0000256" key="3">
    <source>
        <dbReference type="ARBA" id="ARBA00022827"/>
    </source>
</evidence>
<keyword evidence="6" id="KW-1185">Reference proteome</keyword>
<dbReference type="InterPro" id="IPR012258">
    <property type="entry name" value="Acyl-CoA_oxidase"/>
</dbReference>
<evidence type="ECO:0000256" key="1">
    <source>
        <dbReference type="ARBA" id="ARBA00001974"/>
    </source>
</evidence>
<keyword evidence="2" id="KW-0285">Flavoprotein</keyword>
<dbReference type="Gene3D" id="1.20.140.10">
    <property type="entry name" value="Butyryl-CoA Dehydrogenase, subunit A, domain 3"/>
    <property type="match status" value="2"/>
</dbReference>
<gene>
    <name evidence="5" type="ORF">CGOC_LOCUS10561</name>
</gene>
<dbReference type="EMBL" id="UYRV01111846">
    <property type="protein sequence ID" value="VDN27063.1"/>
    <property type="molecule type" value="Genomic_DNA"/>
</dbReference>
<comment type="cofactor">
    <cofactor evidence="1">
        <name>FAD</name>
        <dbReference type="ChEBI" id="CHEBI:57692"/>
    </cofactor>
</comment>
<evidence type="ECO:0000256" key="2">
    <source>
        <dbReference type="ARBA" id="ARBA00022630"/>
    </source>
</evidence>
<evidence type="ECO:0000313" key="6">
    <source>
        <dbReference type="Proteomes" id="UP000271889"/>
    </source>
</evidence>
<sequence length="217" mass="25304">MERVRVGDIGPKFGFNSSDNGFLLFNNYRIPRKNMLMRYSKVEKDGTFVAPKHSKSGEVQILDYQTQQFRLFPQLARAFAFMFAAYEIRDLYMKKNLDRLPNQKPLVGGCTYEGENIVMLLQVARFLMKAAEEVRRGSAKLAAICDYIGKQGSRHSSLKSWDKYSDEEIIHDFEHVARNQVFRAYDVLKRHQRESTLEEGWNRASIELCKASRVRYL</sequence>
<organism evidence="5 6">
    <name type="scientific">Cylicostephanus goldi</name>
    <name type="common">Nematode worm</name>
    <dbReference type="NCBI Taxonomy" id="71465"/>
    <lineage>
        <taxon>Eukaryota</taxon>
        <taxon>Metazoa</taxon>
        <taxon>Ecdysozoa</taxon>
        <taxon>Nematoda</taxon>
        <taxon>Chromadorea</taxon>
        <taxon>Rhabditida</taxon>
        <taxon>Rhabditina</taxon>
        <taxon>Rhabditomorpha</taxon>
        <taxon>Strongyloidea</taxon>
        <taxon>Strongylidae</taxon>
        <taxon>Cylicostephanus</taxon>
    </lineage>
</organism>
<dbReference type="SUPFAM" id="SSF56645">
    <property type="entry name" value="Acyl-CoA dehydrogenase NM domain-like"/>
    <property type="match status" value="1"/>
</dbReference>